<evidence type="ECO:0000313" key="2">
    <source>
        <dbReference type="Proteomes" id="UP000266861"/>
    </source>
</evidence>
<name>A0A397I9F6_9GLOM</name>
<gene>
    <name evidence="1" type="ORF">Glove_243g49</name>
</gene>
<dbReference type="EMBL" id="PQFF01000225">
    <property type="protein sequence ID" value="RHZ72245.1"/>
    <property type="molecule type" value="Genomic_DNA"/>
</dbReference>
<sequence length="83" mass="9958">MLKILTKLNRKGTIYKAKWIDGPIEEQDFKNQQWKRWLQWDVALKKFDNNFASLNEDFLSEIAIHFSIRFNGITQDPETNRKS</sequence>
<reference evidence="1 2" key="1">
    <citation type="submission" date="2018-08" db="EMBL/GenBank/DDBJ databases">
        <title>Genome and evolution of the arbuscular mycorrhizal fungus Diversispora epigaea (formerly Glomus versiforme) and its bacterial endosymbionts.</title>
        <authorList>
            <person name="Sun X."/>
            <person name="Fei Z."/>
            <person name="Harrison M."/>
        </authorList>
    </citation>
    <scope>NUCLEOTIDE SEQUENCE [LARGE SCALE GENOMIC DNA]</scope>
    <source>
        <strain evidence="1 2">IT104</strain>
    </source>
</reference>
<keyword evidence="2" id="KW-1185">Reference proteome</keyword>
<dbReference type="Gene3D" id="1.10.10.1010">
    <property type="entry name" value="Intein homing endonuclease, domain IV"/>
    <property type="match status" value="1"/>
</dbReference>
<evidence type="ECO:0000313" key="1">
    <source>
        <dbReference type="EMBL" id="RHZ72245.1"/>
    </source>
</evidence>
<proteinExistence type="predicted"/>
<accession>A0A397I9F6</accession>
<organism evidence="1 2">
    <name type="scientific">Diversispora epigaea</name>
    <dbReference type="NCBI Taxonomy" id="1348612"/>
    <lineage>
        <taxon>Eukaryota</taxon>
        <taxon>Fungi</taxon>
        <taxon>Fungi incertae sedis</taxon>
        <taxon>Mucoromycota</taxon>
        <taxon>Glomeromycotina</taxon>
        <taxon>Glomeromycetes</taxon>
        <taxon>Diversisporales</taxon>
        <taxon>Diversisporaceae</taxon>
        <taxon>Diversispora</taxon>
    </lineage>
</organism>
<dbReference type="AlphaFoldDB" id="A0A397I9F6"/>
<comment type="caution">
    <text evidence="1">The sequence shown here is derived from an EMBL/GenBank/DDBJ whole genome shotgun (WGS) entry which is preliminary data.</text>
</comment>
<protein>
    <submittedName>
        <fullName evidence="1">Uncharacterized protein</fullName>
    </submittedName>
</protein>
<dbReference type="Proteomes" id="UP000266861">
    <property type="component" value="Unassembled WGS sequence"/>
</dbReference>